<evidence type="ECO:0000256" key="1">
    <source>
        <dbReference type="SAM" id="MobiDB-lite"/>
    </source>
</evidence>
<feature type="compositionally biased region" description="Basic and acidic residues" evidence="1">
    <location>
        <begin position="562"/>
        <end position="580"/>
    </location>
</feature>
<feature type="compositionally biased region" description="Gly residues" evidence="1">
    <location>
        <begin position="1316"/>
        <end position="1335"/>
    </location>
</feature>
<feature type="domain" description="CFAP61 dimerisation" evidence="3">
    <location>
        <begin position="1611"/>
        <end position="1738"/>
    </location>
</feature>
<dbReference type="Pfam" id="PF16092">
    <property type="entry name" value="CFAP61_N"/>
    <property type="match status" value="2"/>
</dbReference>
<reference evidence="4" key="1">
    <citation type="submission" date="2014-11" db="EMBL/GenBank/DDBJ databases">
        <authorList>
            <person name="Otto D Thomas"/>
            <person name="Naeem Raeece"/>
        </authorList>
    </citation>
    <scope>NUCLEOTIDE SEQUENCE</scope>
</reference>
<dbReference type="Gene3D" id="3.50.50.100">
    <property type="match status" value="1"/>
</dbReference>
<feature type="region of interest" description="Disordered" evidence="1">
    <location>
        <begin position="1284"/>
        <end position="1365"/>
    </location>
</feature>
<feature type="domain" description="Cilia- and flagella-associated protein 61 N-terminal" evidence="2">
    <location>
        <begin position="27"/>
        <end position="207"/>
    </location>
</feature>
<dbReference type="InterPro" id="IPR056299">
    <property type="entry name" value="CFAP61_dimer"/>
</dbReference>
<dbReference type="Gene3D" id="3.40.630.30">
    <property type="match status" value="1"/>
</dbReference>
<dbReference type="InterPro" id="IPR036188">
    <property type="entry name" value="FAD/NAD-bd_sf"/>
</dbReference>
<proteinExistence type="predicted"/>
<feature type="region of interest" description="Disordered" evidence="1">
    <location>
        <begin position="562"/>
        <end position="610"/>
    </location>
</feature>
<accession>A0A0G4H5F0</accession>
<dbReference type="VEuPathDB" id="CryptoDB:Cvel_5723"/>
<feature type="domain" description="Cilia- and flagella-associated protein 61 N-terminal" evidence="2">
    <location>
        <begin position="264"/>
        <end position="390"/>
    </location>
</feature>
<name>A0A0G4H5F0_9ALVE</name>
<dbReference type="SUPFAM" id="SSF55729">
    <property type="entry name" value="Acyl-CoA N-acyltransferases (Nat)"/>
    <property type="match status" value="1"/>
</dbReference>
<organism evidence="4">
    <name type="scientific">Chromera velia CCMP2878</name>
    <dbReference type="NCBI Taxonomy" id="1169474"/>
    <lineage>
        <taxon>Eukaryota</taxon>
        <taxon>Sar</taxon>
        <taxon>Alveolata</taxon>
        <taxon>Colpodellida</taxon>
        <taxon>Chromeraceae</taxon>
        <taxon>Chromera</taxon>
    </lineage>
</organism>
<evidence type="ECO:0000313" key="4">
    <source>
        <dbReference type="EMBL" id="CEM39016.1"/>
    </source>
</evidence>
<feature type="compositionally biased region" description="Gly residues" evidence="1">
    <location>
        <begin position="1496"/>
        <end position="1508"/>
    </location>
</feature>
<evidence type="ECO:0000259" key="3">
    <source>
        <dbReference type="Pfam" id="PF23150"/>
    </source>
</evidence>
<dbReference type="Gene3D" id="3.50.50.60">
    <property type="entry name" value="FAD/NAD(P)-binding domain"/>
    <property type="match status" value="1"/>
</dbReference>
<feature type="compositionally biased region" description="Basic and acidic residues" evidence="1">
    <location>
        <begin position="1337"/>
        <end position="1346"/>
    </location>
</feature>
<feature type="region of interest" description="Disordered" evidence="1">
    <location>
        <begin position="236"/>
        <end position="258"/>
    </location>
</feature>
<feature type="compositionally biased region" description="Low complexity" evidence="1">
    <location>
        <begin position="1347"/>
        <end position="1364"/>
    </location>
</feature>
<sequence length="1856" mass="203549">MAADAATGMEEAGAQTSRFPEGVDFNVRRAVFEDADAIIALYKQTFNEDEHDHRSAALNDEEGLQEETAEEGFQKLFPHDPKKVQELLEMSYLCVVAEEQDGSVVGFAAFDDRPPRFVPKEPFGYLWEVWMQRAYGAQIAGLHRPNNSIWLKFFVGQIGEEQQVMARVATTVFLSLPDLDYILLLMNEEILAEEVVFPFGACFEPVKPAFNEEVASFEEQKGKVREQRSALEARIKGAEAKETAEGEEPVEEDFESQDEELSRLETALSNQQQELLSYQRTGQPRRIEGFVPPKSLVWSCSKQSLVAPMHVRTAKVEDHDELVTIFNEQSEVVTATYGRYFIAELIAAQTTEDRALVAEVDGRARGLLSVTTDVDLNLLSQCFDNECLDFFVKPAYMGRLRDKLAFLEQHRAEGGTDEDSPFGYTRGDYLQIAFAQVDGGVDALLELVHPNDDQQIIAMSMLTTLRMVELSEDVAHRVELGDSVLTLLWQAAYTEPPIDIGAALDPSTVRRAVTTLQALDFQERKRVGCLLTDSWGAVTECFEKIWQEYVFQKEAAAAEEKRAKEASEKKDKKKGGDGQKKSSTPPKDAKKGNNANPADAAEEKEEEDQEIPSVGILHFLSALQAHPDIRMSQEDLSKVVMGLHWWGETSLVSPTSTITRDELKRGAERLANAEEDFILMQHGTPTWLQQLPREAKAAVCVNLYCLDADLSAQSAEFLAPIFHLFPEKDWILVTQPTTAPLSPLLKSFTLVPPLPTNSFGHALFALHRGSLNAAPSCRYIEPGDLPALELLAEALEDFPRLSILGAANKFLEASDDGATEKMRQEAVANIPCLVGVVDSQVVCVMAGERAADNEVEELRKHFAIDDFIVHDLHVPEPGVLKAPIWLRAFAVNPCFERYARRMMGEMMRFCGCSLLLMETDIESIVSRVAADEFLQVPARHPARVKTRRRDPPKVTCFGGIDADPEGPAKHTRPIDHAAERAEALARSRIALSMLARREVGREKLQVTSRVVVVGASDCGVSFLDSLLSMPHISFKSFSLLAPGALEYHHAHHPPLLAGSASHDISDLRRLLLELRVRLLDGRMVQVDRTQRAVVLQDGTLLPYDYLVITAGLQDDCLHALSIRSWGVDHLPEGFRHVNGAISAADPQIRDLLVKGGTLIKSLIWNPLSYAVVYGRSLDAYCAVGGLIDRGVPPEKIIMVLPPRERAPPAHCHRLTDEGFVENGAVEEKVHRLLKELRVVVFHEKKLVAVTQDIRERLKSLIFEDWALSEEDALRIYETELLPREEAAEGGGQGRVAGQPGGGGKGGGRRDPTGASGSAGGPAGGGGARRGGGAEGQGQREREREPPRGFSSSAARKGAAKRTATPVKYDKGTRRILVEIDCRLLITAGARNVDPDVFMAVHSNGLVYNGRLVVDQHFQTTDPAIFAAGSLCTFSKRTRVRQKEPLRMDGFDGREIGSALSRSILRLLDPVYGDEQSLLTADPRLLQPAPISTGRGAEQGGDGRAGGGLLIDPTGASVPPQPEAPNGDPLNSFWPRGGSAGSGTERATSRQSGRAGAAVTAARLKQREMEGDKTGGTAVAAGGDSERAPIMPDTGRSGRSNNSPGPPQKLLPKFTLPVPRKGLLPGGLKFIFIHSCRGEFDSLPSTPSGDHLIATDTMAPGPMKKAGGKDGKGCYCAVTIDKLGIISSITYLGWEDVEVRAFWSLVGLSETFLNNLRARHASGDIPCLLDFLTDEWATCLFHDRFPAFSLALNAQLAGGELTEKTLVKVLDELDLRMDFAAEVATSEVEGTAGPQIPQEELIALRDRLRDTAQLVDPIRERLLEFLRRNTNILKCYFLPEDWAGKIKQAPSRAAALN</sequence>
<dbReference type="EMBL" id="CDMZ01001898">
    <property type="protein sequence ID" value="CEM39016.1"/>
    <property type="molecule type" value="Genomic_DNA"/>
</dbReference>
<feature type="region of interest" description="Disordered" evidence="1">
    <location>
        <begin position="1482"/>
        <end position="1613"/>
    </location>
</feature>
<protein>
    <submittedName>
        <fullName evidence="4">Uncharacterized protein</fullName>
    </submittedName>
</protein>
<feature type="compositionally biased region" description="Acidic residues" evidence="1">
    <location>
        <begin position="600"/>
        <end position="610"/>
    </location>
</feature>
<gene>
    <name evidence="4" type="ORF">Cvel_5723</name>
</gene>
<dbReference type="Pfam" id="PF23150">
    <property type="entry name" value="CFAP61_dimer"/>
    <property type="match status" value="1"/>
</dbReference>
<dbReference type="PANTHER" id="PTHR21178">
    <property type="entry name" value="CILIA- AND FLAGELLA-ASSOCIATED PROTEIN 61"/>
    <property type="match status" value="1"/>
</dbReference>
<dbReference type="InterPro" id="IPR016181">
    <property type="entry name" value="Acyl_CoA_acyltransferase"/>
</dbReference>
<dbReference type="PANTHER" id="PTHR21178:SF8">
    <property type="entry name" value="CILIA- AND FLAGELLA-ASSOCIATED PROTEIN 61"/>
    <property type="match status" value="1"/>
</dbReference>
<evidence type="ECO:0000259" key="2">
    <source>
        <dbReference type="Pfam" id="PF16092"/>
    </source>
</evidence>
<feature type="compositionally biased region" description="Acidic residues" evidence="1">
    <location>
        <begin position="245"/>
        <end position="258"/>
    </location>
</feature>
<dbReference type="SUPFAM" id="SSF51905">
    <property type="entry name" value="FAD/NAD(P)-binding domain"/>
    <property type="match status" value="1"/>
</dbReference>
<feature type="compositionally biased region" description="Gly residues" evidence="1">
    <location>
        <begin position="1288"/>
        <end position="1305"/>
    </location>
</feature>
<dbReference type="InterPro" id="IPR038884">
    <property type="entry name" value="CFAP61"/>
</dbReference>
<dbReference type="InterPro" id="IPR032151">
    <property type="entry name" value="CFAP61_N"/>
</dbReference>